<evidence type="ECO:0000256" key="7">
    <source>
        <dbReference type="ARBA" id="ARBA00022777"/>
    </source>
</evidence>
<comment type="catalytic activity">
    <reaction evidence="1 11">
        <text>5-(2-hydroxyethyl)-4-methylthiazole + ATP = 4-methyl-5-(2-phosphooxyethyl)-thiazole + ADP + H(+)</text>
        <dbReference type="Rhea" id="RHEA:24212"/>
        <dbReference type="ChEBI" id="CHEBI:15378"/>
        <dbReference type="ChEBI" id="CHEBI:17957"/>
        <dbReference type="ChEBI" id="CHEBI:30616"/>
        <dbReference type="ChEBI" id="CHEBI:58296"/>
        <dbReference type="ChEBI" id="CHEBI:456216"/>
        <dbReference type="EC" id="2.7.1.50"/>
    </reaction>
</comment>
<dbReference type="Gene3D" id="3.40.1190.20">
    <property type="match status" value="1"/>
</dbReference>
<dbReference type="GeneID" id="90985898"/>
<evidence type="ECO:0000256" key="6">
    <source>
        <dbReference type="ARBA" id="ARBA00022741"/>
    </source>
</evidence>
<evidence type="ECO:0000256" key="11">
    <source>
        <dbReference type="HAMAP-Rule" id="MF_00228"/>
    </source>
</evidence>
<evidence type="ECO:0000256" key="4">
    <source>
        <dbReference type="ARBA" id="ARBA00022679"/>
    </source>
</evidence>
<dbReference type="Pfam" id="PF02110">
    <property type="entry name" value="HK"/>
    <property type="match status" value="1"/>
</dbReference>
<evidence type="ECO:0000256" key="1">
    <source>
        <dbReference type="ARBA" id="ARBA00001771"/>
    </source>
</evidence>
<keyword evidence="13" id="KW-1185">Reference proteome</keyword>
<comment type="similarity">
    <text evidence="11">Belongs to the Thz kinase family.</text>
</comment>
<evidence type="ECO:0000256" key="10">
    <source>
        <dbReference type="ARBA" id="ARBA00022977"/>
    </source>
</evidence>
<keyword evidence="6 11" id="KW-0547">Nucleotide-binding</keyword>
<dbReference type="PIRSF" id="PIRSF000513">
    <property type="entry name" value="Thz_kinase"/>
    <property type="match status" value="1"/>
</dbReference>
<keyword evidence="8 11" id="KW-0067">ATP-binding</keyword>
<dbReference type="EC" id="2.7.1.50" evidence="11"/>
<evidence type="ECO:0000256" key="2">
    <source>
        <dbReference type="ARBA" id="ARBA00001946"/>
    </source>
</evidence>
<evidence type="ECO:0000256" key="8">
    <source>
        <dbReference type="ARBA" id="ARBA00022840"/>
    </source>
</evidence>
<dbReference type="RefSeq" id="WP_009163487.1">
    <property type="nucleotide sequence ID" value="NZ_ADFP01000001.1"/>
</dbReference>
<dbReference type="InterPro" id="IPR029056">
    <property type="entry name" value="Ribokinase-like"/>
</dbReference>
<name>A0ABM9ZYS4_9BACT</name>
<evidence type="ECO:0000256" key="5">
    <source>
        <dbReference type="ARBA" id="ARBA00022723"/>
    </source>
</evidence>
<dbReference type="Proteomes" id="UP000006462">
    <property type="component" value="Unassembled WGS sequence"/>
</dbReference>
<comment type="cofactor">
    <cofactor evidence="2 11">
        <name>Mg(2+)</name>
        <dbReference type="ChEBI" id="CHEBI:18420"/>
    </cofactor>
</comment>
<keyword evidence="4 11" id="KW-0808">Transferase</keyword>
<proteinExistence type="inferred from homology"/>
<feature type="binding site" evidence="11">
    <location>
        <position position="194"/>
    </location>
    <ligand>
        <name>substrate</name>
    </ligand>
</feature>
<dbReference type="CDD" id="cd01170">
    <property type="entry name" value="THZ_kinase"/>
    <property type="match status" value="1"/>
</dbReference>
<feature type="binding site" evidence="11">
    <location>
        <position position="167"/>
    </location>
    <ligand>
        <name>ATP</name>
        <dbReference type="ChEBI" id="CHEBI:30616"/>
    </ligand>
</feature>
<dbReference type="GO" id="GO:0004417">
    <property type="term" value="F:hydroxyethylthiazole kinase activity"/>
    <property type="evidence" value="ECO:0007669"/>
    <property type="project" value="UniProtKB-EC"/>
</dbReference>
<evidence type="ECO:0000256" key="9">
    <source>
        <dbReference type="ARBA" id="ARBA00022842"/>
    </source>
</evidence>
<sequence>MTAPAELWAVWERISRRRPLVHCITNPVTVNDCANALLAAGAHPFMAAHPDEVEEVQLRADALVINLGAIAQLDSIGKAARQAVACGHPIVVDPVGVSASSLRRRSCIALLKEFPVACVRGNGAEIRALLEDTGTAAGVDAPSEDAASAHEIAAQLARRHDCAVVASGAVDVVTDGRQTFRVSNGDAMMTRVTGMGCVLSSLLGAAYAVENSPLAAVAVCAVVGLSGELAAAGTRSARRGPAYFRALFVDSLYSLNEAQFSAGAECSGL</sequence>
<evidence type="ECO:0000313" key="13">
    <source>
        <dbReference type="Proteomes" id="UP000006462"/>
    </source>
</evidence>
<keyword evidence="9 11" id="KW-0460">Magnesium</keyword>
<evidence type="ECO:0000256" key="3">
    <source>
        <dbReference type="ARBA" id="ARBA00004868"/>
    </source>
</evidence>
<feature type="binding site" evidence="11">
    <location>
        <position position="120"/>
    </location>
    <ligand>
        <name>ATP</name>
        <dbReference type="ChEBI" id="CHEBI:30616"/>
    </ligand>
</feature>
<dbReference type="NCBIfam" id="NF006830">
    <property type="entry name" value="PRK09355.1"/>
    <property type="match status" value="1"/>
</dbReference>
<comment type="caution">
    <text evidence="12">The sequence shown here is derived from an EMBL/GenBank/DDBJ whole genome shotgun (WGS) entry which is preliminary data.</text>
</comment>
<gene>
    <name evidence="11" type="primary">thiM</name>
    <name evidence="12" type="ORF">HMPREF7215_2502</name>
</gene>
<feature type="binding site" evidence="11">
    <location>
        <position position="46"/>
    </location>
    <ligand>
        <name>substrate</name>
    </ligand>
</feature>
<dbReference type="InterPro" id="IPR000417">
    <property type="entry name" value="Hyethyz_kinase"/>
</dbReference>
<dbReference type="EMBL" id="ADFP01000001">
    <property type="protein sequence ID" value="EFB92069.1"/>
    <property type="molecule type" value="Genomic_DNA"/>
</dbReference>
<organism evidence="12 13">
    <name type="scientific">Pyramidobacter piscolens W5455</name>
    <dbReference type="NCBI Taxonomy" id="352165"/>
    <lineage>
        <taxon>Bacteria</taxon>
        <taxon>Thermotogati</taxon>
        <taxon>Synergistota</taxon>
        <taxon>Synergistia</taxon>
        <taxon>Synergistales</taxon>
        <taxon>Dethiosulfovibrionaceae</taxon>
        <taxon>Pyramidobacter</taxon>
    </lineage>
</organism>
<dbReference type="SUPFAM" id="SSF53613">
    <property type="entry name" value="Ribokinase-like"/>
    <property type="match status" value="1"/>
</dbReference>
<accession>A0ABM9ZYS4</accession>
<keyword evidence="10 11" id="KW-0784">Thiamine biosynthesis</keyword>
<keyword evidence="7 11" id="KW-0418">Kinase</keyword>
<comment type="pathway">
    <text evidence="3 11">Cofactor biosynthesis; thiamine diphosphate biosynthesis; 4-methyl-5-(2-phosphoethyl)-thiazole from 5-(2-hydroxyethyl)-4-methylthiazole: step 1/1.</text>
</comment>
<dbReference type="HAMAP" id="MF_00228">
    <property type="entry name" value="Thz_kinase"/>
    <property type="match status" value="1"/>
</dbReference>
<comment type="function">
    <text evidence="11">Catalyzes the phosphorylation of the hydroxyl group of 4-methyl-5-beta-hydroxyethylthiazole (THZ).</text>
</comment>
<evidence type="ECO:0000313" key="12">
    <source>
        <dbReference type="EMBL" id="EFB92069.1"/>
    </source>
</evidence>
<dbReference type="PRINTS" id="PR01099">
    <property type="entry name" value="HYETHTZKNASE"/>
</dbReference>
<keyword evidence="5 11" id="KW-0479">Metal-binding</keyword>
<reference evidence="12 13" key="1">
    <citation type="submission" date="2009-12" db="EMBL/GenBank/DDBJ databases">
        <authorList>
            <person name="Shrivastava S."/>
            <person name="Madupu R."/>
            <person name="Durkin A.S."/>
            <person name="Torralba M."/>
            <person name="Methe B."/>
            <person name="Sutton G.G."/>
            <person name="Strausberg R.L."/>
            <person name="Nelson K.E."/>
        </authorList>
    </citation>
    <scope>NUCLEOTIDE SEQUENCE [LARGE SCALE GENOMIC DNA]</scope>
    <source>
        <strain evidence="12 13">W5455</strain>
    </source>
</reference>
<protein>
    <recommendedName>
        <fullName evidence="11">Hydroxyethylthiazole kinase</fullName>
        <ecNumber evidence="11">2.7.1.50</ecNumber>
    </recommendedName>
    <alternativeName>
        <fullName evidence="11">4-methyl-5-beta-hydroxyethylthiazole kinase</fullName>
        <shortName evidence="11">TH kinase</shortName>
        <shortName evidence="11">Thz kinase</shortName>
    </alternativeName>
</protein>